<protein>
    <submittedName>
        <fullName evidence="1">Uncharacterized protein</fullName>
    </submittedName>
</protein>
<name>A0AAD4EW70_9PEZI</name>
<dbReference type="EMBL" id="JAHCVI010000004">
    <property type="protein sequence ID" value="KAG7286433.1"/>
    <property type="molecule type" value="Genomic_DNA"/>
</dbReference>
<accession>A0AAD4EW70</accession>
<comment type="caution">
    <text evidence="1">The sequence shown here is derived from an EMBL/GenBank/DDBJ whole genome shotgun (WGS) entry which is preliminary data.</text>
</comment>
<keyword evidence="2" id="KW-1185">Reference proteome</keyword>
<proteinExistence type="predicted"/>
<gene>
    <name evidence="1" type="ORF">NEMBOFW57_008743</name>
</gene>
<organism evidence="1 2">
    <name type="scientific">Staphylotrichum longicolle</name>
    <dbReference type="NCBI Taxonomy" id="669026"/>
    <lineage>
        <taxon>Eukaryota</taxon>
        <taxon>Fungi</taxon>
        <taxon>Dikarya</taxon>
        <taxon>Ascomycota</taxon>
        <taxon>Pezizomycotina</taxon>
        <taxon>Sordariomycetes</taxon>
        <taxon>Sordariomycetidae</taxon>
        <taxon>Sordariales</taxon>
        <taxon>Chaetomiaceae</taxon>
        <taxon>Staphylotrichum</taxon>
    </lineage>
</organism>
<reference evidence="1" key="1">
    <citation type="submission" date="2023-02" db="EMBL/GenBank/DDBJ databases">
        <authorList>
            <person name="Palmer J.M."/>
        </authorList>
    </citation>
    <scope>NUCLEOTIDE SEQUENCE</scope>
    <source>
        <strain evidence="1">FW57</strain>
    </source>
</reference>
<dbReference type="Proteomes" id="UP001197093">
    <property type="component" value="Unassembled WGS sequence"/>
</dbReference>
<evidence type="ECO:0000313" key="1">
    <source>
        <dbReference type="EMBL" id="KAG7286433.1"/>
    </source>
</evidence>
<sequence length="103" mass="11858">MRPLSPALDERIELQIKFKTLSDDALELIGTYNLHQDPFLVKQTVKLVENAARWGAYLENDHHDMLLIDAARFLTAYETSLSQVREQLRRLDDRFGVSITISA</sequence>
<dbReference type="AlphaFoldDB" id="A0AAD4EW70"/>
<evidence type="ECO:0000313" key="2">
    <source>
        <dbReference type="Proteomes" id="UP001197093"/>
    </source>
</evidence>